<accession>A0A4R8DRI2</accession>
<dbReference type="CDD" id="cd06241">
    <property type="entry name" value="M14-like"/>
    <property type="match status" value="1"/>
</dbReference>
<dbReference type="GO" id="GO:0008270">
    <property type="term" value="F:zinc ion binding"/>
    <property type="evidence" value="ECO:0007669"/>
    <property type="project" value="InterPro"/>
</dbReference>
<keyword evidence="4" id="KW-1185">Reference proteome</keyword>
<keyword evidence="3" id="KW-0645">Protease</keyword>
<name>A0A4R8DRI2_9BACT</name>
<dbReference type="Proteomes" id="UP000294498">
    <property type="component" value="Unassembled WGS sequence"/>
</dbReference>
<dbReference type="SUPFAM" id="SSF53187">
    <property type="entry name" value="Zn-dependent exopeptidases"/>
    <property type="match status" value="1"/>
</dbReference>
<reference evidence="3 4" key="1">
    <citation type="submission" date="2019-03" db="EMBL/GenBank/DDBJ databases">
        <title>Genomic Encyclopedia of Type Strains, Phase IV (KMG-IV): sequencing the most valuable type-strain genomes for metagenomic binning, comparative biology and taxonomic classification.</title>
        <authorList>
            <person name="Goeker M."/>
        </authorList>
    </citation>
    <scope>NUCLEOTIDE SEQUENCE [LARGE SCALE GENOMIC DNA]</scope>
    <source>
        <strain evidence="3 4">DSM 100059</strain>
    </source>
</reference>
<organism evidence="3 4">
    <name type="scientific">Dinghuibacter silviterrae</name>
    <dbReference type="NCBI Taxonomy" id="1539049"/>
    <lineage>
        <taxon>Bacteria</taxon>
        <taxon>Pseudomonadati</taxon>
        <taxon>Bacteroidota</taxon>
        <taxon>Chitinophagia</taxon>
        <taxon>Chitinophagales</taxon>
        <taxon>Chitinophagaceae</taxon>
        <taxon>Dinghuibacter</taxon>
    </lineage>
</organism>
<feature type="chain" id="PRO_5020979504" evidence="1">
    <location>
        <begin position="17"/>
        <end position="571"/>
    </location>
</feature>
<evidence type="ECO:0000313" key="4">
    <source>
        <dbReference type="Proteomes" id="UP000294498"/>
    </source>
</evidence>
<keyword evidence="3" id="KW-0121">Carboxypeptidase</keyword>
<keyword evidence="3" id="KW-0378">Hydrolase</keyword>
<dbReference type="GO" id="GO:0006508">
    <property type="term" value="P:proteolysis"/>
    <property type="evidence" value="ECO:0007669"/>
    <property type="project" value="InterPro"/>
</dbReference>
<dbReference type="InterPro" id="IPR000834">
    <property type="entry name" value="Peptidase_M14"/>
</dbReference>
<feature type="domain" description="Peptidase M14" evidence="2">
    <location>
        <begin position="37"/>
        <end position="170"/>
    </location>
</feature>
<evidence type="ECO:0000256" key="1">
    <source>
        <dbReference type="SAM" id="SignalP"/>
    </source>
</evidence>
<dbReference type="AlphaFoldDB" id="A0A4R8DRI2"/>
<evidence type="ECO:0000259" key="2">
    <source>
        <dbReference type="Pfam" id="PF00246"/>
    </source>
</evidence>
<keyword evidence="1" id="KW-0732">Signal</keyword>
<dbReference type="GO" id="GO:0004181">
    <property type="term" value="F:metallocarboxypeptidase activity"/>
    <property type="evidence" value="ECO:0007669"/>
    <property type="project" value="InterPro"/>
</dbReference>
<dbReference type="RefSeq" id="WP_133992371.1">
    <property type="nucleotide sequence ID" value="NZ_SODV01000001.1"/>
</dbReference>
<sequence length="571" mass="64742">MRHLLAFLLLCGTASAQVTSFERSNGLATTTYDSCIAYYKELAARYPTRVHLKTMGPTDAGYPLHLLLYANDGSADPAAWHKAGKVVILINNGIHPGEPDGVDASMMLLRDILQGKAHIPDNVGLAIIPLYNIGGSLDRGSWSRVNQNGPLAYGFRGNAQNLDLNRDFTKCDSRNAVGFARIFHYVDPHILVDNHVSDGADYQHTMTLLPTQHDKLGGAAGRFLHDVYLPALFRDMKNEGDQMTPYVNFEDANPDRGWDAFYDSPRYSTGYAALFQTIGFMPETHMLKPFANRVRSTYRLMTVMIREAGHYGRDIIASRAADRKAIGMQERFALAWHPDSTRWDTVDFKGYTADRKPSDVSGLPRLYYDHSRPYERTVDYFDYFTGIDSVTKPRAYVIPQGWHSVTDLLALNGVPLRPLTQDTTITVDAYHIDGYKAAPRVFERHHRNTDVKVSVMTQTLHFRKGDYWVPMGYPTDRFAVEMLEPTGDDSYFSWNFFDAILQEKEGYSAYRLEDVAGAYLQAHPDIREALDKKRQADPAFAANGAAQLDFVYKHSQWYEPEHLRYPVYRVN</sequence>
<dbReference type="Pfam" id="PF00246">
    <property type="entry name" value="Peptidase_M14"/>
    <property type="match status" value="1"/>
</dbReference>
<proteinExistence type="predicted"/>
<protein>
    <submittedName>
        <fullName evidence="3">Zinc carboxypeptidase</fullName>
    </submittedName>
</protein>
<feature type="signal peptide" evidence="1">
    <location>
        <begin position="1"/>
        <end position="16"/>
    </location>
</feature>
<comment type="caution">
    <text evidence="3">The sequence shown here is derived from an EMBL/GenBank/DDBJ whole genome shotgun (WGS) entry which is preliminary data.</text>
</comment>
<dbReference type="OrthoDB" id="9767214at2"/>
<evidence type="ECO:0000313" key="3">
    <source>
        <dbReference type="EMBL" id="TDX00579.1"/>
    </source>
</evidence>
<dbReference type="Gene3D" id="3.40.630.10">
    <property type="entry name" value="Zn peptidases"/>
    <property type="match status" value="1"/>
</dbReference>
<dbReference type="EMBL" id="SODV01000001">
    <property type="protein sequence ID" value="TDX00579.1"/>
    <property type="molecule type" value="Genomic_DNA"/>
</dbReference>
<gene>
    <name evidence="3" type="ORF">EDB95_1604</name>
</gene>